<dbReference type="InterPro" id="IPR036397">
    <property type="entry name" value="RNaseH_sf"/>
</dbReference>
<dbReference type="GO" id="GO:0034587">
    <property type="term" value="P:piRNA processing"/>
    <property type="evidence" value="ECO:0007669"/>
    <property type="project" value="TreeGrafter"/>
</dbReference>
<evidence type="ECO:0000313" key="3">
    <source>
        <dbReference type="Proteomes" id="UP001153737"/>
    </source>
</evidence>
<dbReference type="GO" id="GO:1990923">
    <property type="term" value="C:PET complex"/>
    <property type="evidence" value="ECO:0007669"/>
    <property type="project" value="TreeGrafter"/>
</dbReference>
<dbReference type="InterPro" id="IPR012337">
    <property type="entry name" value="RNaseH-like_sf"/>
</dbReference>
<sequence>MEDEIPYNELYKVGDHLILKLCCNDIFEGDFSAGGKNRIDLINTKQHNNPNKLGGILSFYRNEIDNIHQLKTKMTIKPEEPIENDIQDLKKINMVEEEYERLKEMARSYVYLENADNRYYEAVKSLGDAELIGVVALGMEDSRTAVIKLLVICNFKQVYIFDMTNMKNRSFYQELKEILESEYTCKVVHGGGPLIDILYRNYKVYMKYVFDTQVVDLIIEKNKKRKMLSQMRDISECLVEYLNFPSSLLKNALDVTIKQWAHRPLSDRKKLYASQLVTYLITLKEDMQKILFSEMYKAIENVHDHYYYMNCYDFSKKMRDNSVSEDIEKLIPMLNKSSLDTETENVGSVSSSGTNVQKM</sequence>
<evidence type="ECO:0000259" key="1">
    <source>
        <dbReference type="SMART" id="SM00474"/>
    </source>
</evidence>
<dbReference type="SMART" id="SM00474">
    <property type="entry name" value="35EXOc"/>
    <property type="match status" value="1"/>
</dbReference>
<dbReference type="InterPro" id="IPR002562">
    <property type="entry name" value="3'-5'_exonuclease_dom"/>
</dbReference>
<dbReference type="AlphaFoldDB" id="A0A9P0DPN9"/>
<protein>
    <recommendedName>
        <fullName evidence="1">3'-5' exonuclease domain-containing protein</fullName>
    </recommendedName>
</protein>
<dbReference type="EMBL" id="OU896713">
    <property type="protein sequence ID" value="CAH1175711.1"/>
    <property type="molecule type" value="Genomic_DNA"/>
</dbReference>
<proteinExistence type="predicted"/>
<dbReference type="InterPro" id="IPR052144">
    <property type="entry name" value="piRNA_biogenesis_EXD1"/>
</dbReference>
<dbReference type="SUPFAM" id="SSF53098">
    <property type="entry name" value="Ribonuclease H-like"/>
    <property type="match status" value="1"/>
</dbReference>
<reference evidence="2" key="1">
    <citation type="submission" date="2022-01" db="EMBL/GenBank/DDBJ databases">
        <authorList>
            <person name="King R."/>
        </authorList>
    </citation>
    <scope>NUCLEOTIDE SEQUENCE</scope>
</reference>
<evidence type="ECO:0000313" key="2">
    <source>
        <dbReference type="EMBL" id="CAH1175711.1"/>
    </source>
</evidence>
<gene>
    <name evidence="2" type="ORF">PHAECO_LOCUS10902</name>
</gene>
<dbReference type="PANTHER" id="PTHR46628">
    <property type="entry name" value="PIRNA BIOGENESIS PROTEIN EXD1"/>
    <property type="match status" value="1"/>
</dbReference>
<organism evidence="2 3">
    <name type="scientific">Phaedon cochleariae</name>
    <name type="common">Mustard beetle</name>
    <dbReference type="NCBI Taxonomy" id="80249"/>
    <lineage>
        <taxon>Eukaryota</taxon>
        <taxon>Metazoa</taxon>
        <taxon>Ecdysozoa</taxon>
        <taxon>Arthropoda</taxon>
        <taxon>Hexapoda</taxon>
        <taxon>Insecta</taxon>
        <taxon>Pterygota</taxon>
        <taxon>Neoptera</taxon>
        <taxon>Endopterygota</taxon>
        <taxon>Coleoptera</taxon>
        <taxon>Polyphaga</taxon>
        <taxon>Cucujiformia</taxon>
        <taxon>Chrysomeloidea</taxon>
        <taxon>Chrysomelidae</taxon>
        <taxon>Chrysomelinae</taxon>
        <taxon>Chrysomelini</taxon>
        <taxon>Phaedon</taxon>
    </lineage>
</organism>
<dbReference type="GO" id="GO:0008408">
    <property type="term" value="F:3'-5' exonuclease activity"/>
    <property type="evidence" value="ECO:0007669"/>
    <property type="project" value="InterPro"/>
</dbReference>
<dbReference type="Gene3D" id="3.30.420.10">
    <property type="entry name" value="Ribonuclease H-like superfamily/Ribonuclease H"/>
    <property type="match status" value="1"/>
</dbReference>
<accession>A0A9P0DPN9</accession>
<keyword evidence="3" id="KW-1185">Reference proteome</keyword>
<dbReference type="GO" id="GO:0003676">
    <property type="term" value="F:nucleic acid binding"/>
    <property type="evidence" value="ECO:0007669"/>
    <property type="project" value="InterPro"/>
</dbReference>
<dbReference type="OrthoDB" id="26838at2759"/>
<dbReference type="Pfam" id="PF01612">
    <property type="entry name" value="DNA_pol_A_exo1"/>
    <property type="match status" value="1"/>
</dbReference>
<dbReference type="PANTHER" id="PTHR46628:SF1">
    <property type="entry name" value="PIRNA BIOGENESIS PROTEIN EXD1"/>
    <property type="match status" value="1"/>
</dbReference>
<dbReference type="Proteomes" id="UP001153737">
    <property type="component" value="Chromosome 7"/>
</dbReference>
<reference evidence="2" key="2">
    <citation type="submission" date="2022-10" db="EMBL/GenBank/DDBJ databases">
        <authorList>
            <consortium name="ENA_rothamsted_submissions"/>
            <consortium name="culmorum"/>
            <person name="King R."/>
        </authorList>
    </citation>
    <scope>NUCLEOTIDE SEQUENCE</scope>
</reference>
<name>A0A9P0DPN9_PHACE</name>
<feature type="domain" description="3'-5' exonuclease" evidence="1">
    <location>
        <begin position="107"/>
        <end position="292"/>
    </location>
</feature>